<gene>
    <name evidence="1" type="ORF">B9G39_13135</name>
</gene>
<keyword evidence="2" id="KW-1185">Reference proteome</keyword>
<sequence length="118" mass="13477">MSSESYQDIIGNSGYLVLVESNPFDYSDYIKFFENKLQARRKRLTGVLSIWRVEGLSPDKGCTSLLLRLLNSLKQDLYEKFGSDSDYCFNYSLLYVSGSFTSEGFLDPGDLRIHQHPA</sequence>
<dbReference type="AlphaFoldDB" id="A0A4P9VQF5"/>
<evidence type="ECO:0000313" key="1">
    <source>
        <dbReference type="EMBL" id="RDH44312.1"/>
    </source>
</evidence>
<dbReference type="RefSeq" id="WP_027708053.1">
    <property type="nucleotide sequence ID" value="NZ_JAEVHG010000003.1"/>
</dbReference>
<accession>A0A4P9VQF5</accession>
<dbReference type="EMBL" id="NDXW01000001">
    <property type="protein sequence ID" value="RDH44312.1"/>
    <property type="molecule type" value="Genomic_DNA"/>
</dbReference>
<organism evidence="1 2">
    <name type="scientific">Zooshikella ganghwensis</name>
    <dbReference type="NCBI Taxonomy" id="202772"/>
    <lineage>
        <taxon>Bacteria</taxon>
        <taxon>Pseudomonadati</taxon>
        <taxon>Pseudomonadota</taxon>
        <taxon>Gammaproteobacteria</taxon>
        <taxon>Oceanospirillales</taxon>
        <taxon>Zooshikellaceae</taxon>
        <taxon>Zooshikella</taxon>
    </lineage>
</organism>
<reference evidence="1 2" key="1">
    <citation type="submission" date="2017-04" db="EMBL/GenBank/DDBJ databases">
        <title>Draft genome sequence of Zooshikella ganghwensis VG4 isolated from Red Sea sediments.</title>
        <authorList>
            <person name="Rehman Z."/>
            <person name="Alam I."/>
            <person name="Kamau A."/>
            <person name="Bajic V."/>
            <person name="Leiknes T."/>
        </authorList>
    </citation>
    <scope>NUCLEOTIDE SEQUENCE [LARGE SCALE GENOMIC DNA]</scope>
    <source>
        <strain evidence="1 2">VG4</strain>
    </source>
</reference>
<dbReference type="Proteomes" id="UP000257039">
    <property type="component" value="Unassembled WGS sequence"/>
</dbReference>
<name>A0A4P9VQF5_9GAMM</name>
<comment type="caution">
    <text evidence="1">The sequence shown here is derived from an EMBL/GenBank/DDBJ whole genome shotgun (WGS) entry which is preliminary data.</text>
</comment>
<evidence type="ECO:0000313" key="2">
    <source>
        <dbReference type="Proteomes" id="UP000257039"/>
    </source>
</evidence>
<protein>
    <submittedName>
        <fullName evidence="1">Uncharacterized protein</fullName>
    </submittedName>
</protein>
<proteinExistence type="predicted"/>